<gene>
    <name evidence="1" type="ORF">QZM33_01035</name>
</gene>
<dbReference type="SUPFAM" id="SSF160207">
    <property type="entry name" value="NMB0488-like"/>
    <property type="match status" value="1"/>
</dbReference>
<dbReference type="Gene3D" id="3.40.1590.10">
    <property type="entry name" value="NMB0488-like"/>
    <property type="match status" value="1"/>
</dbReference>
<accession>A0AAW7SVE8</accession>
<name>A0AAW7SVE8_BURVI</name>
<dbReference type="AlphaFoldDB" id="A0AAW7SVE8"/>
<dbReference type="InterPro" id="IPR037891">
    <property type="entry name" value="Cdil-like_sf"/>
</dbReference>
<organism evidence="1 2">
    <name type="scientific">Burkholderia vietnamiensis</name>
    <dbReference type="NCBI Taxonomy" id="60552"/>
    <lineage>
        <taxon>Bacteria</taxon>
        <taxon>Pseudomonadati</taxon>
        <taxon>Pseudomonadota</taxon>
        <taxon>Betaproteobacteria</taxon>
        <taxon>Burkholderiales</taxon>
        <taxon>Burkholderiaceae</taxon>
        <taxon>Burkholderia</taxon>
        <taxon>Burkholderia cepacia complex</taxon>
    </lineage>
</organism>
<dbReference type="EMBL" id="JAUJRV010000001">
    <property type="protein sequence ID" value="MDN7793538.1"/>
    <property type="molecule type" value="Genomic_DNA"/>
</dbReference>
<dbReference type="RefSeq" id="WP_155416622.1">
    <property type="nucleotide sequence ID" value="NZ_CAJZAN010000083.1"/>
</dbReference>
<reference evidence="1" key="1">
    <citation type="submission" date="2023-07" db="EMBL/GenBank/DDBJ databases">
        <title>A collection of bacterial strains from the Burkholderia cepacia Research Laboratory and Repository.</title>
        <authorList>
            <person name="Lipuma J."/>
            <person name="Spilker T."/>
            <person name="Caverly L."/>
        </authorList>
    </citation>
    <scope>NUCLEOTIDE SEQUENCE</scope>
    <source>
        <strain evidence="1">AU44268</strain>
    </source>
</reference>
<evidence type="ECO:0000313" key="1">
    <source>
        <dbReference type="EMBL" id="MDN7793538.1"/>
    </source>
</evidence>
<evidence type="ECO:0000313" key="2">
    <source>
        <dbReference type="Proteomes" id="UP001171620"/>
    </source>
</evidence>
<proteinExistence type="predicted"/>
<sequence length="143" mass="15352">MKRATAILRNGKILIDGYSKTTSGVWIGVRPVFVVDENDVEKLTASLKEVLANSQDGVRHPAQNEWKDIQKPMLEAAGVKSWKTLAKGAKAVGTNCEGSPVRMEPSSNYENCGGTGLPPQTVECDLDSTDLGVALMNAFRACS</sequence>
<comment type="caution">
    <text evidence="1">The sequence shown here is derived from an EMBL/GenBank/DDBJ whole genome shotgun (WGS) entry which is preliminary data.</text>
</comment>
<dbReference type="Proteomes" id="UP001171620">
    <property type="component" value="Unassembled WGS sequence"/>
</dbReference>
<protein>
    <submittedName>
        <fullName evidence="1">Uncharacterized protein</fullName>
    </submittedName>
</protein>